<evidence type="ECO:0000313" key="1">
    <source>
        <dbReference type="EMBL" id="MBW59940.1"/>
    </source>
</evidence>
<sequence length="120" mass="12759">MKSYDNLSAAVATSVAVPRHIVTEWEDNVLFDADDPDFCSTTSVNRSIGGGPASIVKLAAATVAQPPSSSALPRSVTSYYGLNSAAVVSNFNHLMKGKYGLCRKCFAAPIRMVITDSERC</sequence>
<accession>A0A2M4C3P0</accession>
<proteinExistence type="predicted"/>
<name>A0A2M4C3P0_9DIPT</name>
<reference evidence="1" key="1">
    <citation type="submission" date="2018-01" db="EMBL/GenBank/DDBJ databases">
        <title>An insight into the sialome of Amazonian anophelines.</title>
        <authorList>
            <person name="Ribeiro J.M."/>
            <person name="Scarpassa V."/>
            <person name="Calvo E."/>
        </authorList>
    </citation>
    <scope>NUCLEOTIDE SEQUENCE</scope>
    <source>
        <tissue evidence="1">Salivary glands</tissue>
    </source>
</reference>
<organism evidence="1">
    <name type="scientific">Anopheles marajoara</name>
    <dbReference type="NCBI Taxonomy" id="58244"/>
    <lineage>
        <taxon>Eukaryota</taxon>
        <taxon>Metazoa</taxon>
        <taxon>Ecdysozoa</taxon>
        <taxon>Arthropoda</taxon>
        <taxon>Hexapoda</taxon>
        <taxon>Insecta</taxon>
        <taxon>Pterygota</taxon>
        <taxon>Neoptera</taxon>
        <taxon>Endopterygota</taxon>
        <taxon>Diptera</taxon>
        <taxon>Nematocera</taxon>
        <taxon>Culicoidea</taxon>
        <taxon>Culicidae</taxon>
        <taxon>Anophelinae</taxon>
        <taxon>Anopheles</taxon>
    </lineage>
</organism>
<dbReference type="AlphaFoldDB" id="A0A2M4C3P0"/>
<dbReference type="EMBL" id="GGFJ01010799">
    <property type="protein sequence ID" value="MBW59940.1"/>
    <property type="molecule type" value="Transcribed_RNA"/>
</dbReference>
<protein>
    <submittedName>
        <fullName evidence="1">Uncharacterized protein</fullName>
    </submittedName>
</protein>